<reference evidence="1 2" key="1">
    <citation type="submission" date="2018-08" db="EMBL/GenBank/DDBJ databases">
        <title>A genome reference for cultivated species of the human gut microbiota.</title>
        <authorList>
            <person name="Zou Y."/>
            <person name="Xue W."/>
            <person name="Luo G."/>
        </authorList>
    </citation>
    <scope>NUCLEOTIDE SEQUENCE [LARGE SCALE GENOMIC DNA]</scope>
    <source>
        <strain evidence="1 2">TF06-45A</strain>
    </source>
</reference>
<sequence length="109" mass="11511">MLPTLPATRNGITFTAAGDGMVHAKGTATDWATILVTQDLPAGEYTLEHTLVDGVGPFCELKSTDGRIDLFSHGTVKATLPAGDYRMLVSVSPGKTVDATITPILRKLN</sequence>
<dbReference type="Proteomes" id="UP000261288">
    <property type="component" value="Unassembled WGS sequence"/>
</dbReference>
<protein>
    <submittedName>
        <fullName evidence="1">Uncharacterized protein</fullName>
    </submittedName>
</protein>
<evidence type="ECO:0000313" key="1">
    <source>
        <dbReference type="EMBL" id="RGL52782.1"/>
    </source>
</evidence>
<comment type="caution">
    <text evidence="1">The sequence shown here is derived from an EMBL/GenBank/DDBJ whole genome shotgun (WGS) entry which is preliminary data.</text>
</comment>
<dbReference type="EMBL" id="QSRZ01000001">
    <property type="protein sequence ID" value="RGL52782.1"/>
    <property type="molecule type" value="Genomic_DNA"/>
</dbReference>
<proteinExistence type="predicted"/>
<dbReference type="AlphaFoldDB" id="A0A3E4S9A7"/>
<gene>
    <name evidence="1" type="ORF">DXC63_01655</name>
</gene>
<organism evidence="1 2">
    <name type="scientific">Bifidobacterium longum</name>
    <dbReference type="NCBI Taxonomy" id="216816"/>
    <lineage>
        <taxon>Bacteria</taxon>
        <taxon>Bacillati</taxon>
        <taxon>Actinomycetota</taxon>
        <taxon>Actinomycetes</taxon>
        <taxon>Bifidobacteriales</taxon>
        <taxon>Bifidobacteriaceae</taxon>
        <taxon>Bifidobacterium</taxon>
    </lineage>
</organism>
<evidence type="ECO:0000313" key="2">
    <source>
        <dbReference type="Proteomes" id="UP000261288"/>
    </source>
</evidence>
<accession>A0A3E4S9A7</accession>
<name>A0A3E4S9A7_BIFLN</name>